<evidence type="ECO:0000256" key="1">
    <source>
        <dbReference type="ARBA" id="ARBA00012552"/>
    </source>
</evidence>
<evidence type="ECO:0000256" key="2">
    <source>
        <dbReference type="ARBA" id="ARBA00047984"/>
    </source>
</evidence>
<evidence type="ECO:0000313" key="6">
    <source>
        <dbReference type="Proteomes" id="UP001141552"/>
    </source>
</evidence>
<dbReference type="EC" id="3.6.4.13" evidence="1"/>
<comment type="catalytic activity">
    <reaction evidence="2">
        <text>ATP + H2O = ADP + phosphate + H(+)</text>
        <dbReference type="Rhea" id="RHEA:13065"/>
        <dbReference type="ChEBI" id="CHEBI:15377"/>
        <dbReference type="ChEBI" id="CHEBI:15378"/>
        <dbReference type="ChEBI" id="CHEBI:30616"/>
        <dbReference type="ChEBI" id="CHEBI:43474"/>
        <dbReference type="ChEBI" id="CHEBI:456216"/>
        <dbReference type="EC" id="3.6.4.13"/>
    </reaction>
</comment>
<evidence type="ECO:0000256" key="4">
    <source>
        <dbReference type="SAM" id="Phobius"/>
    </source>
</evidence>
<protein>
    <recommendedName>
        <fullName evidence="1">RNA helicase</fullName>
        <ecNumber evidence="1">3.6.4.13</ecNumber>
    </recommendedName>
</protein>
<evidence type="ECO:0000313" key="5">
    <source>
        <dbReference type="EMBL" id="KAJ4841415.1"/>
    </source>
</evidence>
<feature type="region of interest" description="Disordered" evidence="3">
    <location>
        <begin position="250"/>
        <end position="291"/>
    </location>
</feature>
<dbReference type="AlphaFoldDB" id="A0A9Q0G325"/>
<dbReference type="Proteomes" id="UP001141552">
    <property type="component" value="Unassembled WGS sequence"/>
</dbReference>
<dbReference type="InterPro" id="IPR027417">
    <property type="entry name" value="P-loop_NTPase"/>
</dbReference>
<dbReference type="GO" id="GO:0003723">
    <property type="term" value="F:RNA binding"/>
    <property type="evidence" value="ECO:0007669"/>
    <property type="project" value="TreeGrafter"/>
</dbReference>
<organism evidence="5 6">
    <name type="scientific">Turnera subulata</name>
    <dbReference type="NCBI Taxonomy" id="218843"/>
    <lineage>
        <taxon>Eukaryota</taxon>
        <taxon>Viridiplantae</taxon>
        <taxon>Streptophyta</taxon>
        <taxon>Embryophyta</taxon>
        <taxon>Tracheophyta</taxon>
        <taxon>Spermatophyta</taxon>
        <taxon>Magnoliopsida</taxon>
        <taxon>eudicotyledons</taxon>
        <taxon>Gunneridae</taxon>
        <taxon>Pentapetalae</taxon>
        <taxon>rosids</taxon>
        <taxon>fabids</taxon>
        <taxon>Malpighiales</taxon>
        <taxon>Passifloraceae</taxon>
        <taxon>Turnera</taxon>
    </lineage>
</organism>
<name>A0A9Q0G325_9ROSI</name>
<reference evidence="5" key="2">
    <citation type="journal article" date="2023" name="Plants (Basel)">
        <title>Annotation of the Turnera subulata (Passifloraceae) Draft Genome Reveals the S-Locus Evolved after the Divergence of Turneroideae from Passifloroideae in a Stepwise Manner.</title>
        <authorList>
            <person name="Henning P.M."/>
            <person name="Roalson E.H."/>
            <person name="Mir W."/>
            <person name="McCubbin A.G."/>
            <person name="Shore J.S."/>
        </authorList>
    </citation>
    <scope>NUCLEOTIDE SEQUENCE</scope>
    <source>
        <strain evidence="5">F60SS</strain>
    </source>
</reference>
<keyword evidence="4" id="KW-1133">Transmembrane helix</keyword>
<gene>
    <name evidence="5" type="ORF">Tsubulata_036882</name>
</gene>
<evidence type="ECO:0000256" key="3">
    <source>
        <dbReference type="SAM" id="MobiDB-lite"/>
    </source>
</evidence>
<accession>A0A9Q0G325</accession>
<dbReference type="GO" id="GO:0005634">
    <property type="term" value="C:nucleus"/>
    <property type="evidence" value="ECO:0007669"/>
    <property type="project" value="TreeGrafter"/>
</dbReference>
<dbReference type="Gene3D" id="3.40.50.300">
    <property type="entry name" value="P-loop containing nucleotide triphosphate hydrolases"/>
    <property type="match status" value="1"/>
</dbReference>
<keyword evidence="4" id="KW-0812">Transmembrane</keyword>
<proteinExistence type="predicted"/>
<keyword evidence="4" id="KW-0472">Membrane</keyword>
<feature type="compositionally biased region" description="Polar residues" evidence="3">
    <location>
        <begin position="252"/>
        <end position="263"/>
    </location>
</feature>
<dbReference type="PANTHER" id="PTHR18934:SF229">
    <property type="entry name" value="DEXH-BOX ATP-DEPENDENT RNA HELICASE DEXH3"/>
    <property type="match status" value="1"/>
</dbReference>
<feature type="transmembrane region" description="Helical" evidence="4">
    <location>
        <begin position="30"/>
        <end position="55"/>
    </location>
</feature>
<dbReference type="OrthoDB" id="1743425at2759"/>
<keyword evidence="6" id="KW-1185">Reference proteome</keyword>
<sequence length="545" mass="59123">MIRREIYTHLERDIRIDGGWKLNLDDFLEIFWMISLAMIMTLSYVRCVTIGIVVLTEGLVIRLCIPDIESPATTTLSGSLPKLDRLCDNPVPTRTPEVTVTSNNRIHGKKVCVDGVPESSNSRFEDIGIISGNAMPRHVQENLSVQNLSPNLMLALRGRNFPSDGNVSALPLISPQTRYTTLGWHPKKCAAHCRFACSTILFAGKCSGNFFINWLDYRLSVQLNFREMKCPVQMMREGWVVVEDQIQPRPSRMNNASSSQLNASGFPPNNPGMENLPANSRLPPLGNPQASPMSQGLLPGVSVAARPQTGPPTIAPATSTAAAASSTAARKSAFPDSSTAITVPEVTDGATIESALPFECNWQNSSMQLGNHTESPEGQKMLEFRRSLPAHKEKDALLKAISENQVVVVSGETGCGKATQLPQYILEAEIEAARRGSVISLLVPRPSSKVPSVGASWIVSVKIPGSLGFSTGPFGLSSQACGPLSILCLDQVRLGLTLASSGYPLIGAGSDRTFRIVVALSWRVRFLVVTEISELGTRKWQCFPE</sequence>
<dbReference type="PANTHER" id="PTHR18934">
    <property type="entry name" value="ATP-DEPENDENT RNA HELICASE"/>
    <property type="match status" value="1"/>
</dbReference>
<dbReference type="GO" id="GO:0003724">
    <property type="term" value="F:RNA helicase activity"/>
    <property type="evidence" value="ECO:0007669"/>
    <property type="project" value="UniProtKB-EC"/>
</dbReference>
<dbReference type="SUPFAM" id="SSF52540">
    <property type="entry name" value="P-loop containing nucleoside triphosphate hydrolases"/>
    <property type="match status" value="1"/>
</dbReference>
<dbReference type="EMBL" id="JAKUCV010002780">
    <property type="protein sequence ID" value="KAJ4841415.1"/>
    <property type="molecule type" value="Genomic_DNA"/>
</dbReference>
<comment type="caution">
    <text evidence="5">The sequence shown here is derived from an EMBL/GenBank/DDBJ whole genome shotgun (WGS) entry which is preliminary data.</text>
</comment>
<reference evidence="5" key="1">
    <citation type="submission" date="2022-02" db="EMBL/GenBank/DDBJ databases">
        <authorList>
            <person name="Henning P.M."/>
            <person name="McCubbin A.G."/>
            <person name="Shore J.S."/>
        </authorList>
    </citation>
    <scope>NUCLEOTIDE SEQUENCE</scope>
    <source>
        <strain evidence="5">F60SS</strain>
        <tissue evidence="5">Leaves</tissue>
    </source>
</reference>